<evidence type="ECO:0000313" key="9">
    <source>
        <dbReference type="EMBL" id="QNM84032.1"/>
    </source>
</evidence>
<feature type="active site" description="Nucleophile" evidence="7">
    <location>
        <position position="107"/>
    </location>
</feature>
<dbReference type="PANTHER" id="PTHR30582">
    <property type="entry name" value="L,D-TRANSPEPTIDASE"/>
    <property type="match status" value="1"/>
</dbReference>
<dbReference type="Gene3D" id="2.40.440.10">
    <property type="entry name" value="L,D-transpeptidase catalytic domain-like"/>
    <property type="match status" value="1"/>
</dbReference>
<dbReference type="InterPro" id="IPR050979">
    <property type="entry name" value="LD-transpeptidase"/>
</dbReference>
<name>A0A7G9L5Y3_9SPHN</name>
<evidence type="ECO:0000256" key="1">
    <source>
        <dbReference type="ARBA" id="ARBA00004752"/>
    </source>
</evidence>
<dbReference type="GO" id="GO:0071555">
    <property type="term" value="P:cell wall organization"/>
    <property type="evidence" value="ECO:0007669"/>
    <property type="project" value="UniProtKB-UniRule"/>
</dbReference>
<dbReference type="Pfam" id="PF03734">
    <property type="entry name" value="YkuD"/>
    <property type="match status" value="1"/>
</dbReference>
<keyword evidence="5 7" id="KW-0573">Peptidoglycan synthesis</keyword>
<evidence type="ECO:0000256" key="3">
    <source>
        <dbReference type="ARBA" id="ARBA00022679"/>
    </source>
</evidence>
<keyword evidence="3" id="KW-0808">Transferase</keyword>
<dbReference type="GO" id="GO:0005576">
    <property type="term" value="C:extracellular region"/>
    <property type="evidence" value="ECO:0007669"/>
    <property type="project" value="TreeGrafter"/>
</dbReference>
<keyword evidence="4 7" id="KW-0133">Cell shape</keyword>
<dbReference type="NCBIfam" id="NF004785">
    <property type="entry name" value="PRK06132.1-2"/>
    <property type="match status" value="1"/>
</dbReference>
<dbReference type="SUPFAM" id="SSF141523">
    <property type="entry name" value="L,D-transpeptidase catalytic domain-like"/>
    <property type="match status" value="1"/>
</dbReference>
<protein>
    <submittedName>
        <fullName evidence="9">L,D-transpeptidase family protein</fullName>
    </submittedName>
</protein>
<feature type="active site" description="Proton donor/acceptor" evidence="7">
    <location>
        <position position="94"/>
    </location>
</feature>
<dbReference type="UniPathway" id="UPA00219"/>
<accession>A0A7G9L5Y3</accession>
<dbReference type="AlphaFoldDB" id="A0A7G9L5Y3"/>
<dbReference type="PANTHER" id="PTHR30582:SF2">
    <property type="entry name" value="L,D-TRANSPEPTIDASE YCIB-RELATED"/>
    <property type="match status" value="1"/>
</dbReference>
<evidence type="ECO:0000256" key="6">
    <source>
        <dbReference type="ARBA" id="ARBA00023316"/>
    </source>
</evidence>
<dbReference type="InterPro" id="IPR038063">
    <property type="entry name" value="Transpep_catalytic_dom"/>
</dbReference>
<dbReference type="GO" id="GO:0018104">
    <property type="term" value="P:peptidoglycan-protein cross-linking"/>
    <property type="evidence" value="ECO:0007669"/>
    <property type="project" value="TreeGrafter"/>
</dbReference>
<evidence type="ECO:0000259" key="8">
    <source>
        <dbReference type="PROSITE" id="PS52029"/>
    </source>
</evidence>
<reference evidence="9 10" key="1">
    <citation type="submission" date="2020-08" db="EMBL/GenBank/DDBJ databases">
        <title>Sphingomonas sp. sand1-3 16S ribosomal RNA gene Genome sequencing and assembly.</title>
        <authorList>
            <person name="Kang M."/>
        </authorList>
    </citation>
    <scope>NUCLEOTIDE SEQUENCE [LARGE SCALE GENOMIC DNA]</scope>
    <source>
        <strain evidence="10">sand1-3</strain>
    </source>
</reference>
<dbReference type="EMBL" id="CP060697">
    <property type="protein sequence ID" value="QNM84032.1"/>
    <property type="molecule type" value="Genomic_DNA"/>
</dbReference>
<evidence type="ECO:0000256" key="7">
    <source>
        <dbReference type="PROSITE-ProRule" id="PRU01373"/>
    </source>
</evidence>
<evidence type="ECO:0000256" key="4">
    <source>
        <dbReference type="ARBA" id="ARBA00022960"/>
    </source>
</evidence>
<evidence type="ECO:0000256" key="5">
    <source>
        <dbReference type="ARBA" id="ARBA00022984"/>
    </source>
</evidence>
<proteinExistence type="inferred from homology"/>
<comment type="pathway">
    <text evidence="1 7">Cell wall biogenesis; peptidoglycan biosynthesis.</text>
</comment>
<gene>
    <name evidence="9" type="ORF">H8M03_07160</name>
</gene>
<dbReference type="GO" id="GO:0008360">
    <property type="term" value="P:regulation of cell shape"/>
    <property type="evidence" value="ECO:0007669"/>
    <property type="project" value="UniProtKB-UniRule"/>
</dbReference>
<evidence type="ECO:0000256" key="2">
    <source>
        <dbReference type="ARBA" id="ARBA00005992"/>
    </source>
</evidence>
<organism evidence="9 10">
    <name type="scientific">Sphingomonas sabuli</name>
    <dbReference type="NCBI Taxonomy" id="2764186"/>
    <lineage>
        <taxon>Bacteria</taxon>
        <taxon>Pseudomonadati</taxon>
        <taxon>Pseudomonadota</taxon>
        <taxon>Alphaproteobacteria</taxon>
        <taxon>Sphingomonadales</taxon>
        <taxon>Sphingomonadaceae</taxon>
        <taxon>Sphingomonas</taxon>
    </lineage>
</organism>
<keyword evidence="10" id="KW-1185">Reference proteome</keyword>
<dbReference type="Proteomes" id="UP000515861">
    <property type="component" value="Chromosome"/>
</dbReference>
<dbReference type="CDD" id="cd16913">
    <property type="entry name" value="YkuD_like"/>
    <property type="match status" value="1"/>
</dbReference>
<evidence type="ECO:0000313" key="10">
    <source>
        <dbReference type="Proteomes" id="UP000515861"/>
    </source>
</evidence>
<dbReference type="PROSITE" id="PS52029">
    <property type="entry name" value="LD_TPASE"/>
    <property type="match status" value="1"/>
</dbReference>
<keyword evidence="6 7" id="KW-0961">Cell wall biogenesis/degradation</keyword>
<dbReference type="GO" id="GO:0071972">
    <property type="term" value="F:peptidoglycan L,D-transpeptidase activity"/>
    <property type="evidence" value="ECO:0007669"/>
    <property type="project" value="TreeGrafter"/>
</dbReference>
<dbReference type="KEGG" id="ssau:H8M03_07160"/>
<feature type="domain" description="L,D-TPase catalytic" evidence="8">
    <location>
        <begin position="22"/>
        <end position="132"/>
    </location>
</feature>
<dbReference type="GO" id="GO:0016740">
    <property type="term" value="F:transferase activity"/>
    <property type="evidence" value="ECO:0007669"/>
    <property type="project" value="UniProtKB-KW"/>
</dbReference>
<sequence length="146" mass="15801">MIATTPPPPPLPTARKVINKGILIVVSTASQQAFVFKDGELWDQTKVSTGKTGMETPTGEFTILQKKTMHRSTLYDDAPMPHMQRLTWDGVALHAGRIPGYAASHGCIRLPAAFAEKLYGITNFSSTVVLVSDRPVDSPAAARKLV</sequence>
<dbReference type="InterPro" id="IPR005490">
    <property type="entry name" value="LD_TPept_cat_dom"/>
</dbReference>
<comment type="similarity">
    <text evidence="2">Belongs to the YkuD family.</text>
</comment>